<name>A0ABS9TTA1_9PSEU</name>
<protein>
    <submittedName>
        <fullName evidence="1">Uncharacterized protein</fullName>
    </submittedName>
</protein>
<dbReference type="Pfam" id="PF14026">
    <property type="entry name" value="SCO4226-like"/>
    <property type="match status" value="1"/>
</dbReference>
<sequence length="87" mass="9780">MAKYLVILHAPGITLEQFGESAREIVKNEHATFVHAYANLVDGTIVNIYEAENADQVELEMERLGWPFDEIAKIQYETSLADLTANV</sequence>
<dbReference type="Gene3D" id="3.30.70.3090">
    <property type="entry name" value="ORF SCO4226, nickel-binding ferredoxin-like monomer"/>
    <property type="match status" value="1"/>
</dbReference>
<reference evidence="1 2" key="1">
    <citation type="submission" date="2022-03" db="EMBL/GenBank/DDBJ databases">
        <title>Pseudonocardia alaer sp. nov., a novel actinomycete isolated from reed forest soil.</title>
        <authorList>
            <person name="Wang L."/>
        </authorList>
    </citation>
    <scope>NUCLEOTIDE SEQUENCE [LARGE SCALE GENOMIC DNA]</scope>
    <source>
        <strain evidence="1 2">Y-16303</strain>
    </source>
</reference>
<evidence type="ECO:0000313" key="2">
    <source>
        <dbReference type="Proteomes" id="UP001299970"/>
    </source>
</evidence>
<keyword evidence="2" id="KW-1185">Reference proteome</keyword>
<proteinExistence type="predicted"/>
<comment type="caution">
    <text evidence="1">The sequence shown here is derived from an EMBL/GenBank/DDBJ whole genome shotgun (WGS) entry which is preliminary data.</text>
</comment>
<dbReference type="InterPro" id="IPR025336">
    <property type="entry name" value="SCO4226-like"/>
</dbReference>
<dbReference type="Proteomes" id="UP001299970">
    <property type="component" value="Unassembled WGS sequence"/>
</dbReference>
<dbReference type="RefSeq" id="WP_241042595.1">
    <property type="nucleotide sequence ID" value="NZ_BAAAJF010000041.1"/>
</dbReference>
<evidence type="ECO:0000313" key="1">
    <source>
        <dbReference type="EMBL" id="MCH6171789.1"/>
    </source>
</evidence>
<gene>
    <name evidence="1" type="ORF">MMF94_39405</name>
</gene>
<organism evidence="1 2">
    <name type="scientific">Pseudonocardia alaniniphila</name>
    <dbReference type="NCBI Taxonomy" id="75291"/>
    <lineage>
        <taxon>Bacteria</taxon>
        <taxon>Bacillati</taxon>
        <taxon>Actinomycetota</taxon>
        <taxon>Actinomycetes</taxon>
        <taxon>Pseudonocardiales</taxon>
        <taxon>Pseudonocardiaceae</taxon>
        <taxon>Pseudonocardia</taxon>
    </lineage>
</organism>
<dbReference type="EMBL" id="JAKXMK010000049">
    <property type="protein sequence ID" value="MCH6171789.1"/>
    <property type="molecule type" value="Genomic_DNA"/>
</dbReference>
<accession>A0ABS9TTA1</accession>
<dbReference type="InterPro" id="IPR042557">
    <property type="entry name" value="SCO4226"/>
</dbReference>